<sequence>ERFSIPEILFRPSIVGIDQAGISESIYNACERLPEHIRPSLYGNILLTGGNCLFPNFKERLELDLRSMIQDDYPINVILPENPVTYACHGASLLANSPTYNDYCVTKAEYDEFGQSICQKKFTEHF</sequence>
<dbReference type="EMBL" id="CAJNOK010016119">
    <property type="protein sequence ID" value="CAF1238902.1"/>
    <property type="molecule type" value="Genomic_DNA"/>
</dbReference>
<gene>
    <name evidence="2" type="ORF">OVA965_LOCUS25729</name>
    <name evidence="3" type="ORF">TMI583_LOCUS26460</name>
</gene>
<dbReference type="SUPFAM" id="SSF53067">
    <property type="entry name" value="Actin-like ATPase domain"/>
    <property type="match status" value="1"/>
</dbReference>
<protein>
    <recommendedName>
        <fullName evidence="5">Actin</fullName>
    </recommendedName>
</protein>
<dbReference type="InterPro" id="IPR043129">
    <property type="entry name" value="ATPase_NBD"/>
</dbReference>
<evidence type="ECO:0008006" key="5">
    <source>
        <dbReference type="Google" id="ProtNLM"/>
    </source>
</evidence>
<dbReference type="EMBL" id="CAJOBA010037666">
    <property type="protein sequence ID" value="CAF4046389.1"/>
    <property type="molecule type" value="Genomic_DNA"/>
</dbReference>
<evidence type="ECO:0000313" key="2">
    <source>
        <dbReference type="EMBL" id="CAF1238902.1"/>
    </source>
</evidence>
<dbReference type="PANTHER" id="PTHR11937">
    <property type="entry name" value="ACTIN"/>
    <property type="match status" value="1"/>
</dbReference>
<organism evidence="2 4">
    <name type="scientific">Didymodactylos carnosus</name>
    <dbReference type="NCBI Taxonomy" id="1234261"/>
    <lineage>
        <taxon>Eukaryota</taxon>
        <taxon>Metazoa</taxon>
        <taxon>Spiralia</taxon>
        <taxon>Gnathifera</taxon>
        <taxon>Rotifera</taxon>
        <taxon>Eurotatoria</taxon>
        <taxon>Bdelloidea</taxon>
        <taxon>Philodinida</taxon>
        <taxon>Philodinidae</taxon>
        <taxon>Didymodactylos</taxon>
    </lineage>
</organism>
<dbReference type="Gene3D" id="3.90.640.10">
    <property type="entry name" value="Actin, Chain A, domain 4"/>
    <property type="match status" value="1"/>
</dbReference>
<accession>A0A8S2EPH6</accession>
<comment type="function">
    <text evidence="1">Actins are highly conserved proteins that are involved in various types of cell motility and are ubiquitously expressed in all eukaryotic cells.</text>
</comment>
<reference evidence="2" key="1">
    <citation type="submission" date="2021-02" db="EMBL/GenBank/DDBJ databases">
        <authorList>
            <person name="Nowell W R."/>
        </authorList>
    </citation>
    <scope>NUCLEOTIDE SEQUENCE</scope>
</reference>
<evidence type="ECO:0000313" key="3">
    <source>
        <dbReference type="EMBL" id="CAF4046389.1"/>
    </source>
</evidence>
<dbReference type="Pfam" id="PF00022">
    <property type="entry name" value="Actin"/>
    <property type="match status" value="1"/>
</dbReference>
<evidence type="ECO:0000313" key="4">
    <source>
        <dbReference type="Proteomes" id="UP000677228"/>
    </source>
</evidence>
<proteinExistence type="predicted"/>
<dbReference type="FunFam" id="3.30.420.40:FF:000058">
    <property type="entry name" value="Putative actin-related protein 5"/>
    <property type="match status" value="1"/>
</dbReference>
<dbReference type="Proteomes" id="UP000682733">
    <property type="component" value="Unassembled WGS sequence"/>
</dbReference>
<feature type="non-terminal residue" evidence="2">
    <location>
        <position position="126"/>
    </location>
</feature>
<dbReference type="AlphaFoldDB" id="A0A8S2EPH6"/>
<dbReference type="InterPro" id="IPR004000">
    <property type="entry name" value="Actin"/>
</dbReference>
<dbReference type="Proteomes" id="UP000677228">
    <property type="component" value="Unassembled WGS sequence"/>
</dbReference>
<dbReference type="Gene3D" id="3.30.420.40">
    <property type="match status" value="2"/>
</dbReference>
<name>A0A8S2EPH6_9BILA</name>
<comment type="caution">
    <text evidence="2">The sequence shown here is derived from an EMBL/GenBank/DDBJ whole genome shotgun (WGS) entry which is preliminary data.</text>
</comment>
<evidence type="ECO:0000256" key="1">
    <source>
        <dbReference type="ARBA" id="ARBA00003520"/>
    </source>
</evidence>